<dbReference type="PRINTS" id="PR00086">
    <property type="entry name" value="LLDHDRGNASE"/>
</dbReference>
<dbReference type="NCBIfam" id="TIGR01771">
    <property type="entry name" value="L-LDH-NAD"/>
    <property type="match status" value="1"/>
</dbReference>
<protein>
    <recommendedName>
        <fullName evidence="3 7">L-lactate dehydrogenase</fullName>
        <shortName evidence="7">L-LDH</shortName>
        <ecNumber evidence="3 7">1.1.1.27</ecNumber>
    </recommendedName>
</protein>
<gene>
    <name evidence="12" type="primary">ldhB</name>
    <name evidence="7" type="synonym">ldh</name>
    <name evidence="13" type="ORF">DXC40_16300</name>
    <name evidence="12" type="ORF">ERS852551_01865</name>
</gene>
<feature type="domain" description="Lactate/malate dehydrogenase N-terminal" evidence="10">
    <location>
        <begin position="7"/>
        <end position="145"/>
    </location>
</feature>
<dbReference type="PIRSF" id="PIRSF000102">
    <property type="entry name" value="Lac_mal_DH"/>
    <property type="match status" value="1"/>
</dbReference>
<dbReference type="HAMAP" id="MF_00488">
    <property type="entry name" value="Lactate_dehydrog"/>
    <property type="match status" value="1"/>
</dbReference>
<evidence type="ECO:0000313" key="15">
    <source>
        <dbReference type="Proteomes" id="UP000260828"/>
    </source>
</evidence>
<comment type="catalytic activity">
    <reaction evidence="6 7">
        <text>(S)-lactate + NAD(+) = pyruvate + NADH + H(+)</text>
        <dbReference type="Rhea" id="RHEA:23444"/>
        <dbReference type="ChEBI" id="CHEBI:15361"/>
        <dbReference type="ChEBI" id="CHEBI:15378"/>
        <dbReference type="ChEBI" id="CHEBI:16651"/>
        <dbReference type="ChEBI" id="CHEBI:57540"/>
        <dbReference type="ChEBI" id="CHEBI:57945"/>
        <dbReference type="EC" id="1.1.1.27"/>
    </reaction>
</comment>
<evidence type="ECO:0000313" key="13">
    <source>
        <dbReference type="EMBL" id="RGE65578.1"/>
    </source>
</evidence>
<evidence type="ECO:0000259" key="11">
    <source>
        <dbReference type="Pfam" id="PF02866"/>
    </source>
</evidence>
<feature type="binding site" evidence="7">
    <location>
        <position position="104"/>
    </location>
    <ligand>
        <name>NAD(+)</name>
        <dbReference type="ChEBI" id="CHEBI:57540"/>
    </ligand>
</feature>
<dbReference type="GO" id="GO:0004459">
    <property type="term" value="F:L-lactate dehydrogenase (NAD+) activity"/>
    <property type="evidence" value="ECO:0007669"/>
    <property type="project" value="UniProtKB-UniRule"/>
</dbReference>
<organism evidence="12 14">
    <name type="scientific">Anaerotruncus colihominis</name>
    <dbReference type="NCBI Taxonomy" id="169435"/>
    <lineage>
        <taxon>Bacteria</taxon>
        <taxon>Bacillati</taxon>
        <taxon>Bacillota</taxon>
        <taxon>Clostridia</taxon>
        <taxon>Eubacteriales</taxon>
        <taxon>Oscillospiraceae</taxon>
        <taxon>Anaerotruncus</taxon>
    </lineage>
</organism>
<sequence>MRMNASKVSVIGAGLVGSSTAFSLLTQGVCDEILLVDINQERAHGEMMDLRDGIDYLGRNVKVSVGDYKDCGDADIVVITAGPPPKEGQTRLDSLDLSKKIIDSLVGPIMDAGFSGVFLIISNPVDIIAQYVWKLSGLPKNQVLGTGTALDSARLKALIGELVGIDPRSVHAYALGEHGDSQTVPWSRVTVGGKTFAEVLRDNPGRFEGVDLDKLVHDTVKAGWEILRRKGTTYYGIATTATGIIKCILHDENRIIPVSTLLEGEYGEHGVFCGVPAIIGRSGVKEIVQVPLTEQEQAKFHASTDVIRSYVKDL</sequence>
<dbReference type="Proteomes" id="UP000260828">
    <property type="component" value="Unassembled WGS sequence"/>
</dbReference>
<evidence type="ECO:0000313" key="14">
    <source>
        <dbReference type="Proteomes" id="UP000095765"/>
    </source>
</evidence>
<dbReference type="InterPro" id="IPR001236">
    <property type="entry name" value="Lactate/malate_DH_N"/>
</dbReference>
<evidence type="ECO:0000256" key="7">
    <source>
        <dbReference type="HAMAP-Rule" id="MF_00488"/>
    </source>
</evidence>
<evidence type="ECO:0000256" key="4">
    <source>
        <dbReference type="ARBA" id="ARBA00023002"/>
    </source>
</evidence>
<feature type="binding site" evidence="7 9">
    <location>
        <begin position="121"/>
        <end position="123"/>
    </location>
    <ligand>
        <name>NAD(+)</name>
        <dbReference type="ChEBI" id="CHEBI:57540"/>
    </ligand>
</feature>
<dbReference type="Proteomes" id="UP000095765">
    <property type="component" value="Unassembled WGS sequence"/>
</dbReference>
<comment type="subunit">
    <text evidence="7">Homotetramer.</text>
</comment>
<evidence type="ECO:0000256" key="2">
    <source>
        <dbReference type="ARBA" id="ARBA00006054"/>
    </source>
</evidence>
<dbReference type="FunFam" id="3.40.50.720:FF:000018">
    <property type="entry name" value="Malate dehydrogenase"/>
    <property type="match status" value="1"/>
</dbReference>
<dbReference type="InterPro" id="IPR018177">
    <property type="entry name" value="L-lactate_DH_AS"/>
</dbReference>
<dbReference type="GO" id="GO:0006089">
    <property type="term" value="P:lactate metabolic process"/>
    <property type="evidence" value="ECO:0007669"/>
    <property type="project" value="TreeGrafter"/>
</dbReference>
<feature type="binding site" evidence="7">
    <location>
        <position position="171"/>
    </location>
    <ligand>
        <name>beta-D-fructose 1,6-bisphosphate</name>
        <dbReference type="ChEBI" id="CHEBI:32966"/>
        <note>allosteric activator</note>
    </ligand>
</feature>
<feature type="binding site" evidence="7">
    <location>
        <position position="16"/>
    </location>
    <ligand>
        <name>NAD(+)</name>
        <dbReference type="ChEBI" id="CHEBI:57540"/>
    </ligand>
</feature>
<dbReference type="EMBL" id="CZBE01000011">
    <property type="protein sequence ID" value="CUP76179.1"/>
    <property type="molecule type" value="Genomic_DNA"/>
</dbReference>
<feature type="binding site" evidence="7">
    <location>
        <position position="91"/>
    </location>
    <ligand>
        <name>substrate</name>
    </ligand>
</feature>
<reference evidence="13 15" key="2">
    <citation type="submission" date="2018-08" db="EMBL/GenBank/DDBJ databases">
        <title>A genome reference for cultivated species of the human gut microbiota.</title>
        <authorList>
            <person name="Zou Y."/>
            <person name="Xue W."/>
            <person name="Luo G."/>
        </authorList>
    </citation>
    <scope>NUCLEOTIDE SEQUENCE [LARGE SCALE GENOMIC DNA]</scope>
    <source>
        <strain evidence="13 15">TF05-12AC</strain>
    </source>
</reference>
<dbReference type="Gene3D" id="3.90.110.10">
    <property type="entry name" value="Lactate dehydrogenase/glycoside hydrolase, family 4, C-terminal"/>
    <property type="match status" value="1"/>
</dbReference>
<feature type="binding site" evidence="7">
    <location>
        <begin position="123"/>
        <end position="126"/>
    </location>
    <ligand>
        <name>substrate</name>
    </ligand>
</feature>
<dbReference type="NCBIfam" id="NF000824">
    <property type="entry name" value="PRK00066.1"/>
    <property type="match status" value="1"/>
</dbReference>
<dbReference type="CDD" id="cd05291">
    <property type="entry name" value="HicDH_like"/>
    <property type="match status" value="1"/>
</dbReference>
<dbReference type="Pfam" id="PF00056">
    <property type="entry name" value="Ldh_1_N"/>
    <property type="match status" value="1"/>
</dbReference>
<keyword evidence="5 7" id="KW-0520">NAD</keyword>
<dbReference type="GO" id="GO:0006096">
    <property type="term" value="P:glycolytic process"/>
    <property type="evidence" value="ECO:0007669"/>
    <property type="project" value="UniProtKB-UniRule"/>
</dbReference>
<evidence type="ECO:0000256" key="9">
    <source>
        <dbReference type="PIRSR" id="PIRSR000102-3"/>
    </source>
</evidence>
<feature type="binding site" evidence="7">
    <location>
        <position position="68"/>
    </location>
    <ligand>
        <name>NAD(+)</name>
        <dbReference type="ChEBI" id="CHEBI:57540"/>
    </ligand>
</feature>
<dbReference type="InterPro" id="IPR001557">
    <property type="entry name" value="L-lactate/malate_DH"/>
</dbReference>
<keyword evidence="7" id="KW-0021">Allosteric enzyme</keyword>
<comment type="function">
    <text evidence="7">Catalyzes the conversion of lactate to pyruvate.</text>
</comment>
<comment type="caution">
    <text evidence="7">Lacks conserved residue(s) required for the propagation of feature annotation.</text>
</comment>
<proteinExistence type="inferred from homology"/>
<reference evidence="12 14" key="1">
    <citation type="submission" date="2015-09" db="EMBL/GenBank/DDBJ databases">
        <authorList>
            <consortium name="Pathogen Informatics"/>
        </authorList>
    </citation>
    <scope>NUCLEOTIDE SEQUENCE [LARGE SCALE GENOMIC DNA]</scope>
    <source>
        <strain evidence="12 14">2789STDY5834939</strain>
    </source>
</reference>
<evidence type="ECO:0000256" key="5">
    <source>
        <dbReference type="ARBA" id="ARBA00023027"/>
    </source>
</evidence>
<comment type="activity regulation">
    <text evidence="7">Allosterically activated by fructose 1,6-bisphosphate (FBP).</text>
</comment>
<dbReference type="Gene3D" id="3.40.50.720">
    <property type="entry name" value="NAD(P)-binding Rossmann-like Domain"/>
    <property type="match status" value="1"/>
</dbReference>
<dbReference type="PANTHER" id="PTHR43128">
    <property type="entry name" value="L-2-HYDROXYCARBOXYLATE DEHYDROGENASE (NAD(P)(+))"/>
    <property type="match status" value="1"/>
</dbReference>
<dbReference type="Pfam" id="PF02866">
    <property type="entry name" value="Ldh_1_C"/>
    <property type="match status" value="1"/>
</dbReference>
<dbReference type="PROSITE" id="PS00064">
    <property type="entry name" value="L_LDH"/>
    <property type="match status" value="1"/>
</dbReference>
<dbReference type="OrthoDB" id="9802969at2"/>
<dbReference type="InterPro" id="IPR015955">
    <property type="entry name" value="Lactate_DH/Glyco_Ohase_4_C"/>
</dbReference>
<comment type="similarity">
    <text evidence="2 7">Belongs to the LDH/MDH superfamily. LDH family.</text>
</comment>
<evidence type="ECO:0000259" key="10">
    <source>
        <dbReference type="Pfam" id="PF00056"/>
    </source>
</evidence>
<dbReference type="RefSeq" id="WP_006875927.1">
    <property type="nucleotide sequence ID" value="NZ_CABIWA010000013.1"/>
</dbReference>
<dbReference type="UniPathway" id="UPA00554">
    <property type="reaction ID" value="UER00611"/>
</dbReference>
<dbReference type="EC" id="1.1.1.27" evidence="3 7"/>
<feature type="binding site" evidence="9">
    <location>
        <begin position="12"/>
        <end position="17"/>
    </location>
    <ligand>
        <name>NAD(+)</name>
        <dbReference type="ChEBI" id="CHEBI:57540"/>
    </ligand>
</feature>
<feature type="binding site" evidence="7">
    <location>
        <begin position="151"/>
        <end position="154"/>
    </location>
    <ligand>
        <name>substrate</name>
    </ligand>
</feature>
<feature type="active site" description="Proton acceptor" evidence="7 8">
    <location>
        <position position="178"/>
    </location>
</feature>
<evidence type="ECO:0000256" key="8">
    <source>
        <dbReference type="PIRSR" id="PIRSR000102-1"/>
    </source>
</evidence>
<feature type="binding site" evidence="7">
    <location>
        <position position="233"/>
    </location>
    <ligand>
        <name>substrate</name>
    </ligand>
</feature>
<feature type="binding site" evidence="7">
    <location>
        <position position="156"/>
    </location>
    <ligand>
        <name>beta-D-fructose 1,6-bisphosphate</name>
        <dbReference type="ChEBI" id="CHEBI:32966"/>
        <note>allosteric activator</note>
    </ligand>
</feature>
<dbReference type="InterPro" id="IPR011304">
    <property type="entry name" value="L-lactate_DH"/>
</dbReference>
<dbReference type="SUPFAM" id="SSF56327">
    <property type="entry name" value="LDH C-terminal domain-like"/>
    <property type="match status" value="1"/>
</dbReference>
<dbReference type="AlphaFoldDB" id="A0A174R147"/>
<keyword evidence="7" id="KW-0963">Cytoplasm</keyword>
<feature type="domain" description="Lactate/malate dehydrogenase C-terminal" evidence="11">
    <location>
        <begin position="148"/>
        <end position="311"/>
    </location>
</feature>
<evidence type="ECO:0000256" key="3">
    <source>
        <dbReference type="ARBA" id="ARBA00012967"/>
    </source>
</evidence>
<comment type="subcellular location">
    <subcellularLocation>
        <location evidence="7">Cytoplasm</location>
    </subcellularLocation>
</comment>
<dbReference type="PANTHER" id="PTHR43128:SF16">
    <property type="entry name" value="L-LACTATE DEHYDROGENASE"/>
    <property type="match status" value="1"/>
</dbReference>
<evidence type="ECO:0000256" key="6">
    <source>
        <dbReference type="ARBA" id="ARBA00049258"/>
    </source>
</evidence>
<keyword evidence="4 7" id="KW-0560">Oxidoreductase</keyword>
<feature type="binding site" evidence="7 9">
    <location>
        <position position="37"/>
    </location>
    <ligand>
        <name>NAD(+)</name>
        <dbReference type="ChEBI" id="CHEBI:57540"/>
    </ligand>
</feature>
<name>A0A174R147_9FIRM</name>
<dbReference type="InterPro" id="IPR036291">
    <property type="entry name" value="NAD(P)-bd_dom_sf"/>
</dbReference>
<feature type="binding site" evidence="7">
    <location>
        <position position="146"/>
    </location>
    <ligand>
        <name>NAD(+)</name>
        <dbReference type="ChEBI" id="CHEBI:57540"/>
    </ligand>
</feature>
<dbReference type="GeneID" id="72462448"/>
<feature type="binding site" evidence="7">
    <location>
        <position position="42"/>
    </location>
    <ligand>
        <name>NAD(+)</name>
        <dbReference type="ChEBI" id="CHEBI:57540"/>
    </ligand>
</feature>
<comment type="pathway">
    <text evidence="1 7">Fermentation; pyruvate fermentation to lactate; (S)-lactate from pyruvate: step 1/1.</text>
</comment>
<accession>A0A174R147</accession>
<evidence type="ECO:0000313" key="12">
    <source>
        <dbReference type="EMBL" id="CUP76179.1"/>
    </source>
</evidence>
<dbReference type="InterPro" id="IPR022383">
    <property type="entry name" value="Lactate/malate_DH_C"/>
</dbReference>
<dbReference type="GO" id="GO:0005737">
    <property type="term" value="C:cytoplasm"/>
    <property type="evidence" value="ECO:0007669"/>
    <property type="project" value="UniProtKB-SubCell"/>
</dbReference>
<evidence type="ECO:0000256" key="1">
    <source>
        <dbReference type="ARBA" id="ARBA00004843"/>
    </source>
</evidence>
<dbReference type="SUPFAM" id="SSF51735">
    <property type="entry name" value="NAD(P)-binding Rossmann-fold domains"/>
    <property type="match status" value="1"/>
</dbReference>
<dbReference type="EMBL" id="QVME01000012">
    <property type="protein sequence ID" value="RGE65578.1"/>
    <property type="molecule type" value="Genomic_DNA"/>
</dbReference>